<comment type="catalytic activity">
    <reaction evidence="12 13">
        <text>tRNA(Thr) + L-threonine + ATP = L-threonyl-tRNA(Thr) + AMP + diphosphate + H(+)</text>
        <dbReference type="Rhea" id="RHEA:24624"/>
        <dbReference type="Rhea" id="RHEA-COMP:9670"/>
        <dbReference type="Rhea" id="RHEA-COMP:9704"/>
        <dbReference type="ChEBI" id="CHEBI:15378"/>
        <dbReference type="ChEBI" id="CHEBI:30616"/>
        <dbReference type="ChEBI" id="CHEBI:33019"/>
        <dbReference type="ChEBI" id="CHEBI:57926"/>
        <dbReference type="ChEBI" id="CHEBI:78442"/>
        <dbReference type="ChEBI" id="CHEBI:78534"/>
        <dbReference type="ChEBI" id="CHEBI:456215"/>
        <dbReference type="EC" id="6.1.1.3"/>
    </reaction>
</comment>
<dbReference type="PROSITE" id="PS51880">
    <property type="entry name" value="TGS"/>
    <property type="match status" value="1"/>
</dbReference>
<evidence type="ECO:0000256" key="13">
    <source>
        <dbReference type="HAMAP-Rule" id="MF_00184"/>
    </source>
</evidence>
<evidence type="ECO:0000259" key="15">
    <source>
        <dbReference type="PROSITE" id="PS51880"/>
    </source>
</evidence>
<dbReference type="NCBIfam" id="TIGR00418">
    <property type="entry name" value="thrS"/>
    <property type="match status" value="1"/>
</dbReference>
<dbReference type="EMBL" id="JAJJPB010000001">
    <property type="protein sequence ID" value="MCC9293285.1"/>
    <property type="molecule type" value="Genomic_DNA"/>
</dbReference>
<evidence type="ECO:0000256" key="1">
    <source>
        <dbReference type="ARBA" id="ARBA00008226"/>
    </source>
</evidence>
<dbReference type="CDD" id="cd01667">
    <property type="entry name" value="TGS_ThrRS"/>
    <property type="match status" value="1"/>
</dbReference>
<feature type="domain" description="TGS" evidence="15">
    <location>
        <begin position="1"/>
        <end position="61"/>
    </location>
</feature>
<dbReference type="InterPro" id="IPR012675">
    <property type="entry name" value="Beta-grasp_dom_sf"/>
</dbReference>
<dbReference type="SMART" id="SM00863">
    <property type="entry name" value="tRNA_SAD"/>
    <property type="match status" value="1"/>
</dbReference>
<evidence type="ECO:0000256" key="4">
    <source>
        <dbReference type="ARBA" id="ARBA00022598"/>
    </source>
</evidence>
<gene>
    <name evidence="13 16" type="primary">thrS</name>
    <name evidence="16" type="ORF">LN736_00130</name>
</gene>
<dbReference type="Gene3D" id="3.30.930.10">
    <property type="entry name" value="Bira Bifunctional Protein, Domain 2"/>
    <property type="match status" value="1"/>
</dbReference>
<evidence type="ECO:0000256" key="10">
    <source>
        <dbReference type="ARBA" id="ARBA00022917"/>
    </source>
</evidence>
<dbReference type="PANTHER" id="PTHR11451:SF44">
    <property type="entry name" value="THREONINE--TRNA LIGASE, CHLOROPLASTIC_MITOCHONDRIAL 2"/>
    <property type="match status" value="1"/>
</dbReference>
<dbReference type="InterPro" id="IPR033728">
    <property type="entry name" value="ThrRS_core"/>
</dbReference>
<dbReference type="InterPro" id="IPR002320">
    <property type="entry name" value="Thr-tRNA-ligase_IIa"/>
</dbReference>
<dbReference type="Pfam" id="PF03129">
    <property type="entry name" value="HGTP_anticodon"/>
    <property type="match status" value="1"/>
</dbReference>
<dbReference type="Gene3D" id="3.40.50.800">
    <property type="entry name" value="Anticodon-binding domain"/>
    <property type="match status" value="1"/>
</dbReference>
<keyword evidence="17" id="KW-1185">Reference proteome</keyword>
<feature type="binding site" evidence="13">
    <location>
        <position position="384"/>
    </location>
    <ligand>
        <name>Zn(2+)</name>
        <dbReference type="ChEBI" id="CHEBI:29105"/>
        <note>catalytic</note>
    </ligand>
</feature>
<dbReference type="InterPro" id="IPR006195">
    <property type="entry name" value="aa-tRNA-synth_II"/>
</dbReference>
<feature type="domain" description="Aminoacyl-transfer RNA synthetases class-II family profile" evidence="14">
    <location>
        <begin position="266"/>
        <end position="532"/>
    </location>
</feature>
<dbReference type="InterPro" id="IPR004095">
    <property type="entry name" value="TGS"/>
</dbReference>
<dbReference type="Pfam" id="PF07973">
    <property type="entry name" value="tRNA_SAD"/>
    <property type="match status" value="1"/>
</dbReference>
<keyword evidence="5 13" id="KW-0479">Metal-binding</keyword>
<dbReference type="InterPro" id="IPR036621">
    <property type="entry name" value="Anticodon-bd_dom_sf"/>
</dbReference>
<accession>A0ABS8N2G4</accession>
<dbReference type="RefSeq" id="WP_229980383.1">
    <property type="nucleotide sequence ID" value="NZ_JAJJPB010000001.1"/>
</dbReference>
<evidence type="ECO:0000256" key="6">
    <source>
        <dbReference type="ARBA" id="ARBA00022741"/>
    </source>
</evidence>
<dbReference type="InterPro" id="IPR002314">
    <property type="entry name" value="aa-tRNA-synt_IIb"/>
</dbReference>
<dbReference type="Proteomes" id="UP001165422">
    <property type="component" value="Unassembled WGS sequence"/>
</dbReference>
<dbReference type="Gene3D" id="3.30.980.10">
    <property type="entry name" value="Threonyl-trna Synthetase, Chain A, domain 2"/>
    <property type="match status" value="1"/>
</dbReference>
<evidence type="ECO:0000256" key="5">
    <source>
        <dbReference type="ARBA" id="ARBA00022723"/>
    </source>
</evidence>
<dbReference type="SUPFAM" id="SSF55186">
    <property type="entry name" value="ThrRS/AlaRS common domain"/>
    <property type="match status" value="1"/>
</dbReference>
<comment type="similarity">
    <text evidence="1 13">Belongs to the class-II aminoacyl-tRNA synthetase family.</text>
</comment>
<dbReference type="Pfam" id="PF00587">
    <property type="entry name" value="tRNA-synt_2b"/>
    <property type="match status" value="1"/>
</dbReference>
<dbReference type="InterPro" id="IPR018163">
    <property type="entry name" value="Thr/Ala-tRNA-synth_IIc_edit"/>
</dbReference>
<name>A0ABS8N2G4_9CLOT</name>
<keyword evidence="7 13" id="KW-0862">Zinc</keyword>
<evidence type="ECO:0000313" key="16">
    <source>
        <dbReference type="EMBL" id="MCC9293285.1"/>
    </source>
</evidence>
<evidence type="ECO:0000259" key="14">
    <source>
        <dbReference type="PROSITE" id="PS50862"/>
    </source>
</evidence>
<feature type="binding site" evidence="13">
    <location>
        <position position="333"/>
    </location>
    <ligand>
        <name>Zn(2+)</name>
        <dbReference type="ChEBI" id="CHEBI:29105"/>
        <note>catalytic</note>
    </ligand>
</feature>
<keyword evidence="2 13" id="KW-0963">Cytoplasm</keyword>
<dbReference type="InterPro" id="IPR045864">
    <property type="entry name" value="aa-tRNA-synth_II/BPL/LPL"/>
</dbReference>
<keyword evidence="10 13" id="KW-0648">Protein biosynthesis</keyword>
<evidence type="ECO:0000256" key="12">
    <source>
        <dbReference type="ARBA" id="ARBA00049515"/>
    </source>
</evidence>
<dbReference type="Gene3D" id="3.10.20.30">
    <property type="match status" value="1"/>
</dbReference>
<comment type="caution">
    <text evidence="13">Lacks conserved residue(s) required for the propagation of feature annotation.</text>
</comment>
<evidence type="ECO:0000256" key="3">
    <source>
        <dbReference type="ARBA" id="ARBA00022555"/>
    </source>
</evidence>
<feature type="binding site" evidence="13">
    <location>
        <position position="509"/>
    </location>
    <ligand>
        <name>Zn(2+)</name>
        <dbReference type="ChEBI" id="CHEBI:29105"/>
        <note>catalytic</note>
    </ligand>
</feature>
<dbReference type="EC" id="6.1.1.3" evidence="13"/>
<evidence type="ECO:0000256" key="7">
    <source>
        <dbReference type="ARBA" id="ARBA00022833"/>
    </source>
</evidence>
<keyword evidence="11 13" id="KW-0030">Aminoacyl-tRNA synthetase</keyword>
<proteinExistence type="inferred from homology"/>
<dbReference type="SUPFAM" id="SSF55681">
    <property type="entry name" value="Class II aaRS and biotin synthetases"/>
    <property type="match status" value="1"/>
</dbReference>
<dbReference type="CDD" id="cd00771">
    <property type="entry name" value="ThrRS_core"/>
    <property type="match status" value="1"/>
</dbReference>
<dbReference type="Pfam" id="PF02824">
    <property type="entry name" value="TGS"/>
    <property type="match status" value="1"/>
</dbReference>
<dbReference type="PROSITE" id="PS50862">
    <property type="entry name" value="AA_TRNA_LIGASE_II"/>
    <property type="match status" value="1"/>
</dbReference>
<comment type="subunit">
    <text evidence="13">Homodimer.</text>
</comment>
<keyword evidence="3 13" id="KW-0820">tRNA-binding</keyword>
<dbReference type="HAMAP" id="MF_00184">
    <property type="entry name" value="Thr_tRNA_synth"/>
    <property type="match status" value="1"/>
</dbReference>
<keyword evidence="4 13" id="KW-0436">Ligase</keyword>
<dbReference type="InterPro" id="IPR004154">
    <property type="entry name" value="Anticodon-bd"/>
</dbReference>
<dbReference type="PRINTS" id="PR01047">
    <property type="entry name" value="TRNASYNTHTHR"/>
</dbReference>
<dbReference type="CDD" id="cd00860">
    <property type="entry name" value="ThrRS_anticodon"/>
    <property type="match status" value="1"/>
</dbReference>
<organism evidence="16 17">
    <name type="scientific">Clostridium aromativorans</name>
    <dbReference type="NCBI Taxonomy" id="2836848"/>
    <lineage>
        <taxon>Bacteria</taxon>
        <taxon>Bacillati</taxon>
        <taxon>Bacillota</taxon>
        <taxon>Clostridia</taxon>
        <taxon>Eubacteriales</taxon>
        <taxon>Clostridiaceae</taxon>
        <taxon>Clostridium</taxon>
    </lineage>
</organism>
<dbReference type="SUPFAM" id="SSF81271">
    <property type="entry name" value="TGS-like"/>
    <property type="match status" value="1"/>
</dbReference>
<comment type="cofactor">
    <cofactor evidence="13">
        <name>Zn(2+)</name>
        <dbReference type="ChEBI" id="CHEBI:29105"/>
    </cofactor>
    <text evidence="13">Binds 1 zinc ion per subunit.</text>
</comment>
<dbReference type="SUPFAM" id="SSF52954">
    <property type="entry name" value="Class II aaRS ABD-related"/>
    <property type="match status" value="1"/>
</dbReference>
<keyword evidence="8 13" id="KW-0067">ATP-binding</keyword>
<dbReference type="InterPro" id="IPR047246">
    <property type="entry name" value="ThrRS_anticodon"/>
</dbReference>
<dbReference type="InterPro" id="IPR012947">
    <property type="entry name" value="tRNA_SAD"/>
</dbReference>
<reference evidence="16" key="1">
    <citation type="submission" date="2021-11" db="EMBL/GenBank/DDBJ databases">
        <authorList>
            <person name="Qingchun L."/>
            <person name="Dong Z."/>
            <person name="Zongwei Q."/>
            <person name="Jia Z."/>
            <person name="Duotao L."/>
        </authorList>
    </citation>
    <scope>NUCLEOTIDE SEQUENCE</scope>
    <source>
        <strain evidence="16">WLY-B-L2</strain>
    </source>
</reference>
<dbReference type="GO" id="GO:0004829">
    <property type="term" value="F:threonine-tRNA ligase activity"/>
    <property type="evidence" value="ECO:0007669"/>
    <property type="project" value="UniProtKB-EC"/>
</dbReference>
<sequence length="637" mass="73522">MINISLKNGNKIEVEKGLKVIDVAEKLSTSLKKKALGAKLDGEVVELYHPINGDCKLEILTFEDEDGKKILRHTVSHILAQAIKRLYPDVKLAIGPAIDSGFYYDVDADFSFTPELLVKIENEMNKIVKEDIKLERFELPRAEAIKFMEDRKEPYKVELIKDLPEGEVISFYRQGDFVDLCAGPHLPSTGKAKAIKLLSIAGAYWRGDEKNKMLQRIYGTAFEKKSDLENYLKMMEEAKKRDHRKLGKELDLFSMHEEGPGFPFFHPKGMIIRNELQNFWREMHRKADYDEIMTPILLNEGLWHQSGHWDHYKENMYFTKIDGENYAIKPMNCPGSILVYKSDIRSYRDLPKRYGEMGIVHRHEKSGALHGLMRVRCFTQDDAHIFVAREDITHEITQVIKLIDDFYKVFGFEYFVELSTRPENSMGSEEEWEAATEGLKTALKVSGLDYKINEGDGAFYGPKIDFHLKDCIGRTWQCGTVQLDFQMPEKFDLTYIGADGEKHRPVMVHRTIFGSIERFIGILIEQYAGAFPAWLAPVQVEVMDITDNQKEYAEEVIKRLKDQDIRVEADVRNEKIGYKIREAQMQKVPYMIILGDKEVKEQNISVRNRKDGDLGAMSLDDFISKLKEEISKKVSDI</sequence>
<keyword evidence="6 13" id="KW-0547">Nucleotide-binding</keyword>
<evidence type="ECO:0000313" key="17">
    <source>
        <dbReference type="Proteomes" id="UP001165422"/>
    </source>
</evidence>
<dbReference type="PANTHER" id="PTHR11451">
    <property type="entry name" value="THREONINE-TRNA LIGASE"/>
    <property type="match status" value="1"/>
</dbReference>
<dbReference type="InterPro" id="IPR012676">
    <property type="entry name" value="TGS-like"/>
</dbReference>
<evidence type="ECO:0000256" key="11">
    <source>
        <dbReference type="ARBA" id="ARBA00023146"/>
    </source>
</evidence>
<dbReference type="Gene3D" id="3.30.54.20">
    <property type="match status" value="1"/>
</dbReference>
<evidence type="ECO:0000256" key="8">
    <source>
        <dbReference type="ARBA" id="ARBA00022840"/>
    </source>
</evidence>
<evidence type="ECO:0000256" key="9">
    <source>
        <dbReference type="ARBA" id="ARBA00022884"/>
    </source>
</evidence>
<keyword evidence="9 13" id="KW-0694">RNA-binding</keyword>
<comment type="subcellular location">
    <subcellularLocation>
        <location evidence="13">Cytoplasm</location>
    </subcellularLocation>
</comment>
<protein>
    <recommendedName>
        <fullName evidence="13">Threonine--tRNA ligase</fullName>
        <ecNumber evidence="13">6.1.1.3</ecNumber>
    </recommendedName>
    <alternativeName>
        <fullName evidence="13">Threonyl-tRNA synthetase</fullName>
        <shortName evidence="13">ThrRS</shortName>
    </alternativeName>
</protein>
<evidence type="ECO:0000256" key="2">
    <source>
        <dbReference type="ARBA" id="ARBA00022490"/>
    </source>
</evidence>
<comment type="caution">
    <text evidence="16">The sequence shown here is derived from an EMBL/GenBank/DDBJ whole genome shotgun (WGS) entry which is preliminary data.</text>
</comment>